<dbReference type="AlphaFoldDB" id="A0A8H5BR57"/>
<protein>
    <submittedName>
        <fullName evidence="2">Uncharacterized protein</fullName>
    </submittedName>
</protein>
<comment type="caution">
    <text evidence="2">The sequence shown here is derived from an EMBL/GenBank/DDBJ whole genome shotgun (WGS) entry which is preliminary data.</text>
</comment>
<sequence>MEYVYKGKEFLAVSSKPHTPKDIAQAKQVQSRGKKNLKLDSFSPIVNLQLQEENARLHDENAELREQVRLTAQQLTEAMTALARAMKYIQHIRSATAFNRPQIKKQTLRRSKECSSNNTQTHPIIPIAFSRSDHLSLSCDEDTTALRINEPVAYDATVISATSARHEMNILSTPEAVILTRGELALKQKPPFHPKASLRPGNHAVQSVNRLPSDKETVTPREQYENWLTRVFITSTGNDILQRSVWEVYQETFPKSTPNCPLSTASGLLTLLTEVFPQARCMSIEVGAEINFIVRGLAWNVRKVKLVIIK</sequence>
<accession>A0A8H5BR57</accession>
<dbReference type="Proteomes" id="UP000567179">
    <property type="component" value="Unassembled WGS sequence"/>
</dbReference>
<evidence type="ECO:0000313" key="2">
    <source>
        <dbReference type="EMBL" id="KAF5327726.1"/>
    </source>
</evidence>
<name>A0A8H5BR57_9AGAR</name>
<feature type="coiled-coil region" evidence="1">
    <location>
        <begin position="47"/>
        <end position="74"/>
    </location>
</feature>
<evidence type="ECO:0000256" key="1">
    <source>
        <dbReference type="SAM" id="Coils"/>
    </source>
</evidence>
<gene>
    <name evidence="2" type="ORF">D9619_003985</name>
</gene>
<keyword evidence="3" id="KW-1185">Reference proteome</keyword>
<reference evidence="2 3" key="1">
    <citation type="journal article" date="2020" name="ISME J.">
        <title>Uncovering the hidden diversity of litter-decomposition mechanisms in mushroom-forming fungi.</title>
        <authorList>
            <person name="Floudas D."/>
            <person name="Bentzer J."/>
            <person name="Ahren D."/>
            <person name="Johansson T."/>
            <person name="Persson P."/>
            <person name="Tunlid A."/>
        </authorList>
    </citation>
    <scope>NUCLEOTIDE SEQUENCE [LARGE SCALE GENOMIC DNA]</scope>
    <source>
        <strain evidence="2 3">CBS 101986</strain>
    </source>
</reference>
<proteinExistence type="predicted"/>
<evidence type="ECO:0000313" key="3">
    <source>
        <dbReference type="Proteomes" id="UP000567179"/>
    </source>
</evidence>
<organism evidence="2 3">
    <name type="scientific">Psilocybe cf. subviscida</name>
    <dbReference type="NCBI Taxonomy" id="2480587"/>
    <lineage>
        <taxon>Eukaryota</taxon>
        <taxon>Fungi</taxon>
        <taxon>Dikarya</taxon>
        <taxon>Basidiomycota</taxon>
        <taxon>Agaricomycotina</taxon>
        <taxon>Agaricomycetes</taxon>
        <taxon>Agaricomycetidae</taxon>
        <taxon>Agaricales</taxon>
        <taxon>Agaricineae</taxon>
        <taxon>Strophariaceae</taxon>
        <taxon>Psilocybe</taxon>
    </lineage>
</organism>
<keyword evidence="1" id="KW-0175">Coiled coil</keyword>
<dbReference type="EMBL" id="JAACJJ010000014">
    <property type="protein sequence ID" value="KAF5327726.1"/>
    <property type="molecule type" value="Genomic_DNA"/>
</dbReference>